<keyword evidence="3" id="KW-1185">Reference proteome</keyword>
<organism evidence="2 3">
    <name type="scientific">Paraphaeosphaeria sporulosa</name>
    <dbReference type="NCBI Taxonomy" id="1460663"/>
    <lineage>
        <taxon>Eukaryota</taxon>
        <taxon>Fungi</taxon>
        <taxon>Dikarya</taxon>
        <taxon>Ascomycota</taxon>
        <taxon>Pezizomycotina</taxon>
        <taxon>Dothideomycetes</taxon>
        <taxon>Pleosporomycetidae</taxon>
        <taxon>Pleosporales</taxon>
        <taxon>Massarineae</taxon>
        <taxon>Didymosphaeriaceae</taxon>
        <taxon>Paraphaeosphaeria</taxon>
    </lineage>
</organism>
<dbReference type="Proteomes" id="UP000077069">
    <property type="component" value="Unassembled WGS sequence"/>
</dbReference>
<keyword evidence="1" id="KW-0732">Signal</keyword>
<sequence length="85" mass="9384">MHPTRNFALTSHLALIGGHCATTGLLKSLVGGMLGVTAHSNRNEYSTRINGFRFCKVCCPHSLRSSSPVIDNRHDLCVHHRRCNT</sequence>
<dbReference type="RefSeq" id="XP_018041080.1">
    <property type="nucleotide sequence ID" value="XM_018186504.1"/>
</dbReference>
<accession>A0A177CT52</accession>
<gene>
    <name evidence="2" type="ORF">CC84DRAFT_492243</name>
</gene>
<evidence type="ECO:0008006" key="4">
    <source>
        <dbReference type="Google" id="ProtNLM"/>
    </source>
</evidence>
<reference evidence="2 3" key="1">
    <citation type="submission" date="2016-05" db="EMBL/GenBank/DDBJ databases">
        <title>Comparative analysis of secretome profiles of manganese(II)-oxidizing ascomycete fungi.</title>
        <authorList>
            <consortium name="DOE Joint Genome Institute"/>
            <person name="Zeiner C.A."/>
            <person name="Purvine S.O."/>
            <person name="Zink E.M."/>
            <person name="Wu S."/>
            <person name="Pasa-Tolic L."/>
            <person name="Chaput D.L."/>
            <person name="Haridas S."/>
            <person name="Grigoriev I.V."/>
            <person name="Santelli C.M."/>
            <person name="Hansel C.M."/>
        </authorList>
    </citation>
    <scope>NUCLEOTIDE SEQUENCE [LARGE SCALE GENOMIC DNA]</scope>
    <source>
        <strain evidence="2 3">AP3s5-JAC2a</strain>
    </source>
</reference>
<evidence type="ECO:0000313" key="3">
    <source>
        <dbReference type="Proteomes" id="UP000077069"/>
    </source>
</evidence>
<evidence type="ECO:0000256" key="1">
    <source>
        <dbReference type="SAM" id="SignalP"/>
    </source>
</evidence>
<feature type="signal peptide" evidence="1">
    <location>
        <begin position="1"/>
        <end position="20"/>
    </location>
</feature>
<protein>
    <recommendedName>
        <fullName evidence="4">Secreted protein</fullName>
    </recommendedName>
</protein>
<name>A0A177CT52_9PLEO</name>
<proteinExistence type="predicted"/>
<dbReference type="AlphaFoldDB" id="A0A177CT52"/>
<dbReference type="InParanoid" id="A0A177CT52"/>
<evidence type="ECO:0000313" key="2">
    <source>
        <dbReference type="EMBL" id="OAG10715.1"/>
    </source>
</evidence>
<dbReference type="EMBL" id="KV441549">
    <property type="protein sequence ID" value="OAG10715.1"/>
    <property type="molecule type" value="Genomic_DNA"/>
</dbReference>
<dbReference type="GeneID" id="28769990"/>
<feature type="chain" id="PRO_5008058562" description="Secreted protein" evidence="1">
    <location>
        <begin position="21"/>
        <end position="85"/>
    </location>
</feature>